<feature type="non-terminal residue" evidence="2">
    <location>
        <position position="1"/>
    </location>
</feature>
<evidence type="ECO:0000313" key="2">
    <source>
        <dbReference type="EMBL" id="TFK35757.1"/>
    </source>
</evidence>
<organism evidence="2 3">
    <name type="scientific">Crucibulum laeve</name>
    <dbReference type="NCBI Taxonomy" id="68775"/>
    <lineage>
        <taxon>Eukaryota</taxon>
        <taxon>Fungi</taxon>
        <taxon>Dikarya</taxon>
        <taxon>Basidiomycota</taxon>
        <taxon>Agaricomycotina</taxon>
        <taxon>Agaricomycetes</taxon>
        <taxon>Agaricomycetidae</taxon>
        <taxon>Agaricales</taxon>
        <taxon>Agaricineae</taxon>
        <taxon>Nidulariaceae</taxon>
        <taxon>Crucibulum</taxon>
    </lineage>
</organism>
<evidence type="ECO:0000256" key="1">
    <source>
        <dbReference type="SAM" id="MobiDB-lite"/>
    </source>
</evidence>
<feature type="region of interest" description="Disordered" evidence="1">
    <location>
        <begin position="1"/>
        <end position="33"/>
    </location>
</feature>
<name>A0A5C3LT66_9AGAR</name>
<dbReference type="Proteomes" id="UP000308652">
    <property type="component" value="Unassembled WGS sequence"/>
</dbReference>
<protein>
    <submittedName>
        <fullName evidence="2">Uncharacterized protein</fullName>
    </submittedName>
</protein>
<feature type="region of interest" description="Disordered" evidence="1">
    <location>
        <begin position="248"/>
        <end position="323"/>
    </location>
</feature>
<dbReference type="EMBL" id="ML213619">
    <property type="protein sequence ID" value="TFK35757.1"/>
    <property type="molecule type" value="Genomic_DNA"/>
</dbReference>
<reference evidence="2 3" key="1">
    <citation type="journal article" date="2019" name="Nat. Ecol. Evol.">
        <title>Megaphylogeny resolves global patterns of mushroom evolution.</title>
        <authorList>
            <person name="Varga T."/>
            <person name="Krizsan K."/>
            <person name="Foldi C."/>
            <person name="Dima B."/>
            <person name="Sanchez-Garcia M."/>
            <person name="Sanchez-Ramirez S."/>
            <person name="Szollosi G.J."/>
            <person name="Szarkandi J.G."/>
            <person name="Papp V."/>
            <person name="Albert L."/>
            <person name="Andreopoulos W."/>
            <person name="Angelini C."/>
            <person name="Antonin V."/>
            <person name="Barry K.W."/>
            <person name="Bougher N.L."/>
            <person name="Buchanan P."/>
            <person name="Buyck B."/>
            <person name="Bense V."/>
            <person name="Catcheside P."/>
            <person name="Chovatia M."/>
            <person name="Cooper J."/>
            <person name="Damon W."/>
            <person name="Desjardin D."/>
            <person name="Finy P."/>
            <person name="Geml J."/>
            <person name="Haridas S."/>
            <person name="Hughes K."/>
            <person name="Justo A."/>
            <person name="Karasinski D."/>
            <person name="Kautmanova I."/>
            <person name="Kiss B."/>
            <person name="Kocsube S."/>
            <person name="Kotiranta H."/>
            <person name="LaButti K.M."/>
            <person name="Lechner B.E."/>
            <person name="Liimatainen K."/>
            <person name="Lipzen A."/>
            <person name="Lukacs Z."/>
            <person name="Mihaltcheva S."/>
            <person name="Morgado L.N."/>
            <person name="Niskanen T."/>
            <person name="Noordeloos M.E."/>
            <person name="Ohm R.A."/>
            <person name="Ortiz-Santana B."/>
            <person name="Ovrebo C."/>
            <person name="Racz N."/>
            <person name="Riley R."/>
            <person name="Savchenko A."/>
            <person name="Shiryaev A."/>
            <person name="Soop K."/>
            <person name="Spirin V."/>
            <person name="Szebenyi C."/>
            <person name="Tomsovsky M."/>
            <person name="Tulloss R.E."/>
            <person name="Uehling J."/>
            <person name="Grigoriev I.V."/>
            <person name="Vagvolgyi C."/>
            <person name="Papp T."/>
            <person name="Martin F.M."/>
            <person name="Miettinen O."/>
            <person name="Hibbett D.S."/>
            <person name="Nagy L.G."/>
        </authorList>
    </citation>
    <scope>NUCLEOTIDE SEQUENCE [LARGE SCALE GENOMIC DNA]</scope>
    <source>
        <strain evidence="2 3">CBS 166.37</strain>
    </source>
</reference>
<feature type="compositionally biased region" description="Basic and acidic residues" evidence="1">
    <location>
        <begin position="21"/>
        <end position="33"/>
    </location>
</feature>
<dbReference type="OrthoDB" id="3268823at2759"/>
<proteinExistence type="predicted"/>
<evidence type="ECO:0000313" key="3">
    <source>
        <dbReference type="Proteomes" id="UP000308652"/>
    </source>
</evidence>
<gene>
    <name evidence="2" type="ORF">BDQ12DRAFT_725795</name>
</gene>
<keyword evidence="3" id="KW-1185">Reference proteome</keyword>
<feature type="compositionally biased region" description="Polar residues" evidence="1">
    <location>
        <begin position="120"/>
        <end position="132"/>
    </location>
</feature>
<sequence length="323" mass="35371">LPNEEKPGDAHYAGVGSLPGTKREKGVAETPEERLHEGTLWAMEAGDSHLAIAPSPPELPIEEKPGPAHYYGVGSLPGMNSEQGVAVLPDERGQDSGNFKHRQAAHGGWNRRRGVGVVTHNQQRPHQQSVNRPQRKVVPRSTTHDSDKTIGASRLNNVDKNLRILRHEMAVVQDKLNIAQEYLARRELLKNIARSRCAFEETSAADSATYLGEAAARILRNAEAAFQQVKMQTSELFGDDLYNKPGAVGGATSARAPSSGANTRAQYGSEAERGPEETPIYSSHVTEKIEHHITHELIEPASPPFKEKQYTPRRGKSKRAGIN</sequence>
<feature type="compositionally biased region" description="Basic and acidic residues" evidence="1">
    <location>
        <begin position="285"/>
        <end position="298"/>
    </location>
</feature>
<feature type="compositionally biased region" description="Basic residues" evidence="1">
    <location>
        <begin position="311"/>
        <end position="323"/>
    </location>
</feature>
<feature type="region of interest" description="Disordered" evidence="1">
    <location>
        <begin position="120"/>
        <end position="152"/>
    </location>
</feature>
<feature type="compositionally biased region" description="Polar residues" evidence="1">
    <location>
        <begin position="255"/>
        <end position="266"/>
    </location>
</feature>
<accession>A0A5C3LT66</accession>
<dbReference type="AlphaFoldDB" id="A0A5C3LT66"/>